<evidence type="ECO:0000256" key="3">
    <source>
        <dbReference type="ARBA" id="ARBA00022475"/>
    </source>
</evidence>
<evidence type="ECO:0000256" key="7">
    <source>
        <dbReference type="SAM" id="Phobius"/>
    </source>
</evidence>
<keyword evidence="4 7" id="KW-0812">Transmembrane</keyword>
<comment type="similarity">
    <text evidence="2">Belongs to the peptide transporter carbon starvation (CstA) (TC 2.A.114) family.</text>
</comment>
<feature type="transmembrane region" description="Helical" evidence="7">
    <location>
        <begin position="85"/>
        <end position="109"/>
    </location>
</feature>
<evidence type="ECO:0000313" key="9">
    <source>
        <dbReference type="EMBL" id="AWT60572.1"/>
    </source>
</evidence>
<feature type="transmembrane region" description="Helical" evidence="7">
    <location>
        <begin position="6"/>
        <end position="24"/>
    </location>
</feature>
<dbReference type="PANTHER" id="PTHR30252:SF0">
    <property type="entry name" value="PEPTIDE TRANSPORTER CSTA"/>
    <property type="match status" value="1"/>
</dbReference>
<feature type="transmembrane region" description="Helical" evidence="7">
    <location>
        <begin position="215"/>
        <end position="236"/>
    </location>
</feature>
<reference evidence="9 10" key="1">
    <citation type="submission" date="2018-06" db="EMBL/GenBank/DDBJ databases">
        <title>Draft Genome Sequence of a Novel Marine Bacterium Related to the Verrucomicrobia.</title>
        <authorList>
            <person name="Vosseberg J."/>
            <person name="Martijn J."/>
            <person name="Ettema T.J.G."/>
        </authorList>
    </citation>
    <scope>NUCLEOTIDE SEQUENCE [LARGE SCALE GENOMIC DNA]</scope>
    <source>
        <strain evidence="9">TARA_B100001123</strain>
    </source>
</reference>
<feature type="transmembrane region" description="Helical" evidence="7">
    <location>
        <begin position="471"/>
        <end position="494"/>
    </location>
</feature>
<dbReference type="Proteomes" id="UP000247465">
    <property type="component" value="Chromosome"/>
</dbReference>
<evidence type="ECO:0000256" key="2">
    <source>
        <dbReference type="ARBA" id="ARBA00007755"/>
    </source>
</evidence>
<feature type="transmembrane region" description="Helical" evidence="7">
    <location>
        <begin position="441"/>
        <end position="464"/>
    </location>
</feature>
<feature type="transmembrane region" description="Helical" evidence="7">
    <location>
        <begin position="60"/>
        <end position="79"/>
    </location>
</feature>
<feature type="transmembrane region" description="Helical" evidence="7">
    <location>
        <begin position="281"/>
        <end position="301"/>
    </location>
</feature>
<keyword evidence="3" id="KW-1003">Cell membrane</keyword>
<feature type="transmembrane region" description="Helical" evidence="7">
    <location>
        <begin position="130"/>
        <end position="154"/>
    </location>
</feature>
<proteinExistence type="inferred from homology"/>
<keyword evidence="6 7" id="KW-0472">Membrane</keyword>
<dbReference type="Pfam" id="PF02554">
    <property type="entry name" value="CstA"/>
    <property type="match status" value="1"/>
</dbReference>
<keyword evidence="5 7" id="KW-1133">Transmembrane helix</keyword>
<feature type="transmembrane region" description="Helical" evidence="7">
    <location>
        <begin position="410"/>
        <end position="429"/>
    </location>
</feature>
<protein>
    <submittedName>
        <fullName evidence="9">Peptide transporter CstA</fullName>
    </submittedName>
</protein>
<dbReference type="InterPro" id="IPR003706">
    <property type="entry name" value="CstA_N"/>
</dbReference>
<comment type="subcellular location">
    <subcellularLocation>
        <location evidence="1">Cell membrane</location>
        <topology evidence="1">Multi-pass membrane protein</topology>
    </subcellularLocation>
</comment>
<evidence type="ECO:0000256" key="6">
    <source>
        <dbReference type="ARBA" id="ARBA00023136"/>
    </source>
</evidence>
<gene>
    <name evidence="9" type="primary">cstA</name>
    <name evidence="9" type="ORF">DF168_01787</name>
</gene>
<feature type="domain" description="CstA N-terminal" evidence="8">
    <location>
        <begin position="4"/>
        <end position="358"/>
    </location>
</feature>
<dbReference type="AlphaFoldDB" id="A0A2Z4ARD7"/>
<feature type="transmembrane region" description="Helical" evidence="7">
    <location>
        <begin position="248"/>
        <end position="269"/>
    </location>
</feature>
<dbReference type="GO" id="GO:0009267">
    <property type="term" value="P:cellular response to starvation"/>
    <property type="evidence" value="ECO:0007669"/>
    <property type="project" value="InterPro"/>
</dbReference>
<evidence type="ECO:0000256" key="5">
    <source>
        <dbReference type="ARBA" id="ARBA00022989"/>
    </source>
</evidence>
<evidence type="ECO:0000259" key="8">
    <source>
        <dbReference type="Pfam" id="PF02554"/>
    </source>
</evidence>
<evidence type="ECO:0000313" key="10">
    <source>
        <dbReference type="Proteomes" id="UP000247465"/>
    </source>
</evidence>
<feature type="transmembrane region" description="Helical" evidence="7">
    <location>
        <begin position="190"/>
        <end position="209"/>
    </location>
</feature>
<dbReference type="EMBL" id="CP029803">
    <property type="protein sequence ID" value="AWT60572.1"/>
    <property type="molecule type" value="Genomic_DNA"/>
</dbReference>
<dbReference type="PANTHER" id="PTHR30252">
    <property type="entry name" value="INNER MEMBRANE PEPTIDE TRANSPORTER"/>
    <property type="match status" value="1"/>
</dbReference>
<feature type="transmembrane region" description="Helical" evidence="7">
    <location>
        <begin position="160"/>
        <end position="178"/>
    </location>
</feature>
<sequence>MLTTLLIISCILFYLAYKFYGNFLDKRCGLDDRIETPACRLQDGVDYVPTRTSVLFGHHFSSIAGAGPIVGPILAGIYFGWGPTWLWIILGAIFVGGVHDFGSSFMSVRSRGKSIAETMRKNIGEGTGRLFMMFVILALIYVIVVFLDLTAVTFSSKSEVATASGWFIITALAFGIVLNHTRLSLRSSVIIFVPITFLGLLIGHIFPAPSIAKESWIWLILIYCYIAAVLPVQILLQPRDFLSSSFLYAMLGLGIIGLIVANAPINLVFYKQWDSAKAGMLVPFLFITVACGACSGFHSIVASGTTSKQIRVETDIRRVSFGAMLVEGVLATFALGCVAVLSATQINDANTPTALFAKGAGFLIGSLGIPAKLGEEFSLLAVSTFLLTTLDTCTRLTRFLIEELLSWRNVASRYLGTLIVLLFPGILVFKSFDGVPAWKAIWPLFGSTNQLLAALALVSFIVFLKARGARFGFVLIPAVFMVCMPLVALFLMLINNELVTFLRVIALLMLILGLFVVAMSAKFVVKPLEKDMTEATRS</sequence>
<organism evidence="9 10">
    <name type="scientific">Candidatus Moanibacter tarae</name>
    <dbReference type="NCBI Taxonomy" id="2200854"/>
    <lineage>
        <taxon>Bacteria</taxon>
        <taxon>Pseudomonadati</taxon>
        <taxon>Verrucomicrobiota</taxon>
        <taxon>Opitutia</taxon>
        <taxon>Puniceicoccales</taxon>
        <taxon>Puniceicoccales incertae sedis</taxon>
        <taxon>Candidatus Moanibacter</taxon>
    </lineage>
</organism>
<name>A0A2Z4ARD7_9BACT</name>
<evidence type="ECO:0000256" key="1">
    <source>
        <dbReference type="ARBA" id="ARBA00004651"/>
    </source>
</evidence>
<dbReference type="InterPro" id="IPR051605">
    <property type="entry name" value="CstA"/>
</dbReference>
<feature type="transmembrane region" description="Helical" evidence="7">
    <location>
        <begin position="500"/>
        <end position="525"/>
    </location>
</feature>
<evidence type="ECO:0000256" key="4">
    <source>
        <dbReference type="ARBA" id="ARBA00022692"/>
    </source>
</evidence>
<dbReference type="KEGG" id="mtar:DF168_01787"/>
<feature type="transmembrane region" description="Helical" evidence="7">
    <location>
        <begin position="377"/>
        <end position="398"/>
    </location>
</feature>
<dbReference type="GO" id="GO:0005886">
    <property type="term" value="C:plasma membrane"/>
    <property type="evidence" value="ECO:0007669"/>
    <property type="project" value="UniProtKB-SubCell"/>
</dbReference>
<accession>A0A2Z4ARD7</accession>
<feature type="transmembrane region" description="Helical" evidence="7">
    <location>
        <begin position="321"/>
        <end position="343"/>
    </location>
</feature>